<organism evidence="1 2">
    <name type="scientific">Fusarium oxysporum f. sp. raphani 54005</name>
    <dbReference type="NCBI Taxonomy" id="1089458"/>
    <lineage>
        <taxon>Eukaryota</taxon>
        <taxon>Fungi</taxon>
        <taxon>Dikarya</taxon>
        <taxon>Ascomycota</taxon>
        <taxon>Pezizomycotina</taxon>
        <taxon>Sordariomycetes</taxon>
        <taxon>Hypocreomycetidae</taxon>
        <taxon>Hypocreales</taxon>
        <taxon>Nectriaceae</taxon>
        <taxon>Fusarium</taxon>
        <taxon>Fusarium oxysporum species complex</taxon>
    </lineage>
</organism>
<proteinExistence type="predicted"/>
<keyword evidence="2" id="KW-1185">Reference proteome</keyword>
<reference evidence="1 2" key="1">
    <citation type="submission" date="2011-11" db="EMBL/GenBank/DDBJ databases">
        <title>The Genome Sequence of Fusarium oxysporum PHW815.</title>
        <authorList>
            <consortium name="The Broad Institute Genome Sequencing Platform"/>
            <person name="Ma L.-J."/>
            <person name="Gale L.R."/>
            <person name="Schwartz D.C."/>
            <person name="Zhou S."/>
            <person name="Corby-Kistler H."/>
            <person name="Young S.K."/>
            <person name="Zeng Q."/>
            <person name="Gargeya S."/>
            <person name="Fitzgerald M."/>
            <person name="Haas B."/>
            <person name="Abouelleil A."/>
            <person name="Alvarado L."/>
            <person name="Arachchi H.M."/>
            <person name="Berlin A."/>
            <person name="Brown A."/>
            <person name="Chapman S.B."/>
            <person name="Chen Z."/>
            <person name="Dunbar C."/>
            <person name="Freedman E."/>
            <person name="Gearin G."/>
            <person name="Goldberg J."/>
            <person name="Griggs A."/>
            <person name="Gujja S."/>
            <person name="Heiman D."/>
            <person name="Howarth C."/>
            <person name="Larson L."/>
            <person name="Lui A."/>
            <person name="MacDonald P.J.P."/>
            <person name="Montmayeur A."/>
            <person name="Murphy C."/>
            <person name="Neiman D."/>
            <person name="Pearson M."/>
            <person name="Priest M."/>
            <person name="Roberts A."/>
            <person name="Saif S."/>
            <person name="Shea T."/>
            <person name="Shenoy N."/>
            <person name="Sisk P."/>
            <person name="Stolte C."/>
            <person name="Sykes S."/>
            <person name="Wortman J."/>
            <person name="Nusbaum C."/>
            <person name="Birren B."/>
        </authorList>
    </citation>
    <scope>NUCLEOTIDE SEQUENCE [LARGE SCALE GENOMIC DNA]</scope>
    <source>
        <strain evidence="1 2">54005</strain>
    </source>
</reference>
<dbReference type="AlphaFoldDB" id="X0CXN2"/>
<evidence type="ECO:0000313" key="1">
    <source>
        <dbReference type="EMBL" id="EXK95624.1"/>
    </source>
</evidence>
<protein>
    <submittedName>
        <fullName evidence="1">Uncharacterized protein</fullName>
    </submittedName>
</protein>
<dbReference type="EMBL" id="JH658366">
    <property type="protein sequence ID" value="EXK95624.1"/>
    <property type="molecule type" value="Genomic_DNA"/>
</dbReference>
<dbReference type="HOGENOM" id="CLU_3406468_0_0_1"/>
<accession>X0CXN2</accession>
<dbReference type="Proteomes" id="UP000030663">
    <property type="component" value="Unassembled WGS sequence"/>
</dbReference>
<name>X0CXN2_FUSOX</name>
<evidence type="ECO:0000313" key="2">
    <source>
        <dbReference type="Proteomes" id="UP000030663"/>
    </source>
</evidence>
<sequence length="30" mass="3576">MAFTLYLFVSAEILLQIWFQGVEVLENQWS</sequence>
<gene>
    <name evidence="1" type="ORF">FOQG_04174</name>
</gene>